<dbReference type="OrthoDB" id="10002433at2759"/>
<evidence type="ECO:0000256" key="5">
    <source>
        <dbReference type="ARBA" id="ARBA00023180"/>
    </source>
</evidence>
<accession>A0A3B4CVN6</accession>
<dbReference type="PANTHER" id="PTHR16983:SF10">
    <property type="entry name" value="PROTEIN QUIVER"/>
    <property type="match status" value="1"/>
</dbReference>
<dbReference type="InterPro" id="IPR016054">
    <property type="entry name" value="LY6_UPA_recep-like"/>
</dbReference>
<feature type="signal peptide" evidence="6">
    <location>
        <begin position="1"/>
        <end position="19"/>
    </location>
</feature>
<evidence type="ECO:0000259" key="7">
    <source>
        <dbReference type="SMART" id="SM00134"/>
    </source>
</evidence>
<dbReference type="GeneTree" id="ENSGT00980000199189"/>
<dbReference type="Proteomes" id="UP001501920">
    <property type="component" value="Chromosome 3"/>
</dbReference>
<dbReference type="Pfam" id="PF00087">
    <property type="entry name" value="Toxin_TOLIP"/>
    <property type="match status" value="1"/>
</dbReference>
<dbReference type="InterPro" id="IPR035076">
    <property type="entry name" value="Toxin/TOLIP"/>
</dbReference>
<dbReference type="Ensembl" id="ENSPNAT00000022827.2">
    <property type="protein sequence ID" value="ENSPNAP00000014816.1"/>
    <property type="gene ID" value="ENSPNAG00000020779.2"/>
</dbReference>
<sequence length="127" mass="13478">MGILPGLLFFLLSVHSVNTLKCYICSSTVSNEYCNSNSDDCQAPLDTCMTTVSISGDMKAIVKQCSDSQLCTGAASSVSLDDNGDGTVVTCCSSRLCNYSAAPTIQLCTWLLTLPMCLLTILIKQAD</sequence>
<evidence type="ECO:0000256" key="1">
    <source>
        <dbReference type="ARBA" id="ARBA00004236"/>
    </source>
</evidence>
<evidence type="ECO:0000313" key="8">
    <source>
        <dbReference type="Ensembl" id="ENSPNAP00000014816.1"/>
    </source>
</evidence>
<dbReference type="GO" id="GO:0005886">
    <property type="term" value="C:plasma membrane"/>
    <property type="evidence" value="ECO:0007669"/>
    <property type="project" value="UniProtKB-SubCell"/>
</dbReference>
<dbReference type="STRING" id="42514.ENSPNAP00000014816"/>
<reference evidence="8 9" key="1">
    <citation type="submission" date="2020-10" db="EMBL/GenBank/DDBJ databases">
        <title>Pygocentrus nattereri (red-bellied piranha) genome, fPygNat1, primary haplotype.</title>
        <authorList>
            <person name="Myers G."/>
            <person name="Meyer A."/>
            <person name="Karagic N."/>
            <person name="Pippel M."/>
            <person name="Winkler S."/>
            <person name="Tracey A."/>
            <person name="Wood J."/>
            <person name="Formenti G."/>
            <person name="Howe K."/>
            <person name="Fedrigo O."/>
            <person name="Jarvis E.D."/>
        </authorList>
    </citation>
    <scope>NUCLEOTIDE SEQUENCE [LARGE SCALE GENOMIC DNA]</scope>
</reference>
<dbReference type="SMART" id="SM00134">
    <property type="entry name" value="LU"/>
    <property type="match status" value="1"/>
</dbReference>
<dbReference type="OMA" id="TTNDACN"/>
<dbReference type="InterPro" id="IPR051110">
    <property type="entry name" value="Ly-6/neurotoxin-like_GPI-ap"/>
</dbReference>
<keyword evidence="4" id="KW-0472">Membrane</keyword>
<keyword evidence="9" id="KW-1185">Reference proteome</keyword>
<organism evidence="8 9">
    <name type="scientific">Pygocentrus nattereri</name>
    <name type="common">Red-bellied piranha</name>
    <dbReference type="NCBI Taxonomy" id="42514"/>
    <lineage>
        <taxon>Eukaryota</taxon>
        <taxon>Metazoa</taxon>
        <taxon>Chordata</taxon>
        <taxon>Craniata</taxon>
        <taxon>Vertebrata</taxon>
        <taxon>Euteleostomi</taxon>
        <taxon>Actinopterygii</taxon>
        <taxon>Neopterygii</taxon>
        <taxon>Teleostei</taxon>
        <taxon>Ostariophysi</taxon>
        <taxon>Characiformes</taxon>
        <taxon>Characoidei</taxon>
        <taxon>Pygocentrus</taxon>
    </lineage>
</organism>
<keyword evidence="5" id="KW-0325">Glycoprotein</keyword>
<dbReference type="RefSeq" id="XP_017555807.1">
    <property type="nucleotide sequence ID" value="XM_017700318.2"/>
</dbReference>
<evidence type="ECO:0000313" key="9">
    <source>
        <dbReference type="Proteomes" id="UP001501920"/>
    </source>
</evidence>
<evidence type="ECO:0000256" key="6">
    <source>
        <dbReference type="SAM" id="SignalP"/>
    </source>
</evidence>
<dbReference type="Gene3D" id="2.10.60.10">
    <property type="entry name" value="CD59"/>
    <property type="match status" value="1"/>
</dbReference>
<reference evidence="8" key="3">
    <citation type="submission" date="2025-09" db="UniProtKB">
        <authorList>
            <consortium name="Ensembl"/>
        </authorList>
    </citation>
    <scope>IDENTIFICATION</scope>
</reference>
<keyword evidence="3 6" id="KW-0732">Signal</keyword>
<dbReference type="InterPro" id="IPR045860">
    <property type="entry name" value="Snake_toxin-like_sf"/>
</dbReference>
<keyword evidence="2" id="KW-1003">Cell membrane</keyword>
<protein>
    <recommendedName>
        <fullName evidence="7">UPAR/Ly6 domain-containing protein</fullName>
    </recommendedName>
</protein>
<dbReference type="PANTHER" id="PTHR16983">
    <property type="entry name" value="UPAR/LY6 DOMAIN-CONTAINING PROTEIN"/>
    <property type="match status" value="1"/>
</dbReference>
<comment type="subcellular location">
    <subcellularLocation>
        <location evidence="1">Cell membrane</location>
    </subcellularLocation>
</comment>
<evidence type="ECO:0000256" key="3">
    <source>
        <dbReference type="ARBA" id="ARBA00022729"/>
    </source>
</evidence>
<dbReference type="SUPFAM" id="SSF57302">
    <property type="entry name" value="Snake toxin-like"/>
    <property type="match status" value="1"/>
</dbReference>
<feature type="chain" id="PRO_5017362906" description="UPAR/Ly6 domain-containing protein" evidence="6">
    <location>
        <begin position="20"/>
        <end position="127"/>
    </location>
</feature>
<evidence type="ECO:0000256" key="4">
    <source>
        <dbReference type="ARBA" id="ARBA00023136"/>
    </source>
</evidence>
<evidence type="ECO:0000256" key="2">
    <source>
        <dbReference type="ARBA" id="ARBA00022475"/>
    </source>
</evidence>
<name>A0A3B4CVN6_PYGNA</name>
<reference evidence="8" key="2">
    <citation type="submission" date="2025-08" db="UniProtKB">
        <authorList>
            <consortium name="Ensembl"/>
        </authorList>
    </citation>
    <scope>IDENTIFICATION</scope>
</reference>
<feature type="domain" description="UPAR/Ly6" evidence="7">
    <location>
        <begin position="20"/>
        <end position="106"/>
    </location>
</feature>
<dbReference type="AlphaFoldDB" id="A0A3B4CVN6"/>
<proteinExistence type="predicted"/>
<dbReference type="GeneID" id="108428932"/>